<reference evidence="6 7" key="1">
    <citation type="submission" date="2023-10" db="EMBL/GenBank/DDBJ databases">
        <title>Nicoliella lavandulae sp. nov. isolated from Lavandula angustifolia flowers.</title>
        <authorList>
            <person name="Alcantara C."/>
            <person name="Zuniga M."/>
            <person name="Landete J.M."/>
            <person name="Monedero V."/>
        </authorList>
    </citation>
    <scope>NUCLEOTIDE SEQUENCE [LARGE SCALE GENOMIC DNA]</scope>
    <source>
        <strain evidence="6 7">Es01</strain>
    </source>
</reference>
<keyword evidence="7" id="KW-1185">Reference proteome</keyword>
<dbReference type="SUPFAM" id="SSF53649">
    <property type="entry name" value="Alkaline phosphatase-like"/>
    <property type="match status" value="1"/>
</dbReference>
<keyword evidence="4" id="KW-0413">Isomerase</keyword>
<evidence type="ECO:0000256" key="3">
    <source>
        <dbReference type="ARBA" id="ARBA00023211"/>
    </source>
</evidence>
<dbReference type="Pfam" id="PF01676">
    <property type="entry name" value="Metalloenzyme"/>
    <property type="match status" value="1"/>
</dbReference>
<keyword evidence="3" id="KW-0464">Manganese</keyword>
<sequence length="276" mass="31430">MNFRRIIIIDIASLGMGEAGDANRYHSIGADTIGHLDEQFSEMLKLPTLESLGFGNIRWDHQLQTVPMVEHPKGFYGKMHARVNASHASSTLREMFDYSEPLRVVSIFNNLARQGFSNVLISRFVNYLETQDVCKQVQCANDDLSFIEVLNHLKKVGEGIIYNQVPELAIAARKHHAKEYASRLMIIDKQIQLLMDTMLDTDLLMITSSFAKDVDFDQPTTREYLPIILYTKQIEQGHSLGIRRTLGDVATTIMDNFTNPINKNDFKHSLLNELTK</sequence>
<keyword evidence="2" id="KW-0479">Metal-binding</keyword>
<dbReference type="Gene3D" id="3.40.720.10">
    <property type="entry name" value="Alkaline Phosphatase, subunit A"/>
    <property type="match status" value="1"/>
</dbReference>
<evidence type="ECO:0000256" key="4">
    <source>
        <dbReference type="ARBA" id="ARBA00023235"/>
    </source>
</evidence>
<name>A0ABU8SK19_9LACO</name>
<comment type="similarity">
    <text evidence="1">Belongs to the phosphopentomutase family.</text>
</comment>
<dbReference type="PANTHER" id="PTHR21110:SF0">
    <property type="entry name" value="PHOSPHOPENTOMUTASE"/>
    <property type="match status" value="1"/>
</dbReference>
<dbReference type="InterPro" id="IPR017850">
    <property type="entry name" value="Alkaline_phosphatase_core_sf"/>
</dbReference>
<organism evidence="6 7">
    <name type="scientific">Nicoliella lavandulae</name>
    <dbReference type="NCBI Taxonomy" id="3082954"/>
    <lineage>
        <taxon>Bacteria</taxon>
        <taxon>Bacillati</taxon>
        <taxon>Bacillota</taxon>
        <taxon>Bacilli</taxon>
        <taxon>Lactobacillales</taxon>
        <taxon>Lactobacillaceae</taxon>
        <taxon>Nicoliella</taxon>
    </lineage>
</organism>
<comment type="caution">
    <text evidence="6">The sequence shown here is derived from an EMBL/GenBank/DDBJ whole genome shotgun (WGS) entry which is preliminary data.</text>
</comment>
<dbReference type="RefSeq" id="WP_339959939.1">
    <property type="nucleotide sequence ID" value="NZ_JAWMWH010000001.1"/>
</dbReference>
<feature type="domain" description="Metalloenzyme" evidence="5">
    <location>
        <begin position="7"/>
        <end position="257"/>
    </location>
</feature>
<proteinExistence type="inferred from homology"/>
<evidence type="ECO:0000313" key="7">
    <source>
        <dbReference type="Proteomes" id="UP001370590"/>
    </source>
</evidence>
<dbReference type="Proteomes" id="UP001370590">
    <property type="component" value="Unassembled WGS sequence"/>
</dbReference>
<evidence type="ECO:0000259" key="5">
    <source>
        <dbReference type="Pfam" id="PF01676"/>
    </source>
</evidence>
<gene>
    <name evidence="6" type="ORF">R4146_02850</name>
</gene>
<evidence type="ECO:0000256" key="2">
    <source>
        <dbReference type="ARBA" id="ARBA00022723"/>
    </source>
</evidence>
<dbReference type="PANTHER" id="PTHR21110">
    <property type="entry name" value="PHOSPHOPENTOMUTASE"/>
    <property type="match status" value="1"/>
</dbReference>
<evidence type="ECO:0000313" key="6">
    <source>
        <dbReference type="EMBL" id="MEJ6400119.1"/>
    </source>
</evidence>
<dbReference type="EMBL" id="JAWMWH010000001">
    <property type="protein sequence ID" value="MEJ6400119.1"/>
    <property type="molecule type" value="Genomic_DNA"/>
</dbReference>
<accession>A0ABU8SK19</accession>
<evidence type="ECO:0000256" key="1">
    <source>
        <dbReference type="ARBA" id="ARBA00010373"/>
    </source>
</evidence>
<dbReference type="InterPro" id="IPR010045">
    <property type="entry name" value="DeoB"/>
</dbReference>
<protein>
    <recommendedName>
        <fullName evidence="5">Metalloenzyme domain-containing protein</fullName>
    </recommendedName>
</protein>
<dbReference type="InterPro" id="IPR006124">
    <property type="entry name" value="Metalloenzyme"/>
</dbReference>